<keyword evidence="4" id="KW-0964">Secreted</keyword>
<sequence length="898" mass="92713">MPPGLILGTSSVRAELPLPDPSVSCSLSIIAGGGLYPGSVDGSLNGAAAAGADGGFAPTLVSIKCNISDDQGEYLHLSAGTRLMEYLRNDLDCREDMLPSNGSPPPAYGGRGPLGVTVVTCGNLQFSASPDDSSGWSLAFTNPINHLRLLDSTIRSVQLSRRPLIGCVNCNYVTVTNMTMADLSGDPGRTGCSPTDQSVGALYFENVLTAAVDGLTCTNVRDATDFACLWLGLAPLPDDGAADVAPESLIRISNSRFINNSVASGDCFSVSQTDGLGFGAVTVYAAYGATFALQSLEVFDTTFNGNKGGFGAALSIFADDSSVSLGSVTMSNSTLVANLAKHGGAVYVGALKSTLARLDVTRSSRVTNNSAGIDGGNGGAFYVDTAVGDLVVSNNTSIAGNSADVDGGAFYLSRGVTSIRILAMSKVSSNLAGITPNKTRASGGAVCVRIYSYSGPTIDAIDAIIIDQDSHVDDNKATAAGGAFSLRASVTQLLVSGSSSMDRNRGGGVWVGGSLQKVVVSGNSRMSWNTATRGGSAIAAGGQAQAEGRSSVLERVEVSDNSCICNNTAGPGETPCGAMYFSNIRIKFVVISNGSCVCGNKAPAGEGRGGAIYASNGYGTFLVCNGSALSDNLGGIGGAVYMSDPNVNGGANASLLGLERFELSADSHMDRNEARMSGGAIYSQARMGDIIISNSTVSDNQGLNTGGAFHLLAIFKSFTISDSRVSGNGAASGQGGFMNLVVPPQVQGGSEDLYGQKLPSYGPYFFNITRSNFSYNTAITNGGAISVTVQHWFMTEPNSTTRARLQKARVLYVNIDSSNWEGNWAHYGAGGALAFMTLTPVVQKENRLTSVLMGGRLSITNSTFSMNTAGDDRQRILFIENVSPLQGNGQPVGGQQRQ</sequence>
<dbReference type="PANTHER" id="PTHR19862">
    <property type="entry name" value="WD REPEAT-CONTAINING PROTEIN 48"/>
    <property type="match status" value="1"/>
</dbReference>
<keyword evidence="9" id="KW-1185">Reference proteome</keyword>
<evidence type="ECO:0000256" key="5">
    <source>
        <dbReference type="ARBA" id="ARBA00022729"/>
    </source>
</evidence>
<dbReference type="Proteomes" id="UP001165080">
    <property type="component" value="Unassembled WGS sequence"/>
</dbReference>
<evidence type="ECO:0000313" key="9">
    <source>
        <dbReference type="Proteomes" id="UP001165080"/>
    </source>
</evidence>
<comment type="caution">
    <text evidence="8">The sequence shown here is derived from an EMBL/GenBank/DDBJ whole genome shotgun (WGS) entry which is preliminary data.</text>
</comment>
<dbReference type="GO" id="GO:0005576">
    <property type="term" value="C:extracellular region"/>
    <property type="evidence" value="ECO:0007669"/>
    <property type="project" value="UniProtKB-SubCell"/>
</dbReference>
<dbReference type="GO" id="GO:0000724">
    <property type="term" value="P:double-strand break repair via homologous recombination"/>
    <property type="evidence" value="ECO:0007669"/>
    <property type="project" value="TreeGrafter"/>
</dbReference>
<keyword evidence="6" id="KW-0472">Membrane</keyword>
<dbReference type="SUPFAM" id="SSF51126">
    <property type="entry name" value="Pectin lyase-like"/>
    <property type="match status" value="1"/>
</dbReference>
<reference evidence="8 9" key="1">
    <citation type="journal article" date="2023" name="Commun. Biol.">
        <title>Reorganization of the ancestral sex-determining regions during the evolution of trioecy in Pleodorina starrii.</title>
        <authorList>
            <person name="Takahashi K."/>
            <person name="Suzuki S."/>
            <person name="Kawai-Toyooka H."/>
            <person name="Yamamoto K."/>
            <person name="Hamaji T."/>
            <person name="Ootsuki R."/>
            <person name="Yamaguchi H."/>
            <person name="Kawachi M."/>
            <person name="Higashiyama T."/>
            <person name="Nozaki H."/>
        </authorList>
    </citation>
    <scope>NUCLEOTIDE SEQUENCE [LARGE SCALE GENOMIC DNA]</scope>
    <source>
        <strain evidence="8 9">NIES-4479</strain>
    </source>
</reference>
<evidence type="ECO:0000256" key="3">
    <source>
        <dbReference type="ARBA" id="ARBA00004613"/>
    </source>
</evidence>
<evidence type="ECO:0000256" key="7">
    <source>
        <dbReference type="ARBA" id="ARBA00023237"/>
    </source>
</evidence>
<dbReference type="InterPro" id="IPR011050">
    <property type="entry name" value="Pectin_lyase_fold/virulence"/>
</dbReference>
<keyword evidence="7" id="KW-0998">Cell outer membrane</keyword>
<comment type="subcellular location">
    <subcellularLocation>
        <location evidence="1">Cell envelope</location>
    </subcellularLocation>
    <subcellularLocation>
        <location evidence="2">Cell outer membrane</location>
    </subcellularLocation>
    <subcellularLocation>
        <location evidence="3">Secreted</location>
    </subcellularLocation>
</comment>
<keyword evidence="5" id="KW-0732">Signal</keyword>
<gene>
    <name evidence="8" type="primary">PLESTMB000320</name>
    <name evidence="8" type="ORF">PLESTB_000154800</name>
</gene>
<dbReference type="NCBIfam" id="TIGR01376">
    <property type="entry name" value="POMP_repeat"/>
    <property type="match status" value="1"/>
</dbReference>
<proteinExistence type="predicted"/>
<evidence type="ECO:0000256" key="1">
    <source>
        <dbReference type="ARBA" id="ARBA00004196"/>
    </source>
</evidence>
<organism evidence="8 9">
    <name type="scientific">Pleodorina starrii</name>
    <dbReference type="NCBI Taxonomy" id="330485"/>
    <lineage>
        <taxon>Eukaryota</taxon>
        <taxon>Viridiplantae</taxon>
        <taxon>Chlorophyta</taxon>
        <taxon>core chlorophytes</taxon>
        <taxon>Chlorophyceae</taxon>
        <taxon>CS clade</taxon>
        <taxon>Chlamydomonadales</taxon>
        <taxon>Volvocaceae</taxon>
        <taxon>Pleodorina</taxon>
    </lineage>
</organism>
<dbReference type="PANTHER" id="PTHR19862:SF14">
    <property type="entry name" value="WD REPEAT-CONTAINING PROTEIN 48"/>
    <property type="match status" value="1"/>
</dbReference>
<dbReference type="AlphaFoldDB" id="A0A9W6BC57"/>
<dbReference type="InterPro" id="IPR051246">
    <property type="entry name" value="WDR48"/>
</dbReference>
<protein>
    <submittedName>
        <fullName evidence="8">Uncharacterized protein</fullName>
    </submittedName>
</protein>
<evidence type="ECO:0000313" key="8">
    <source>
        <dbReference type="EMBL" id="GLC48846.1"/>
    </source>
</evidence>
<evidence type="ECO:0000256" key="4">
    <source>
        <dbReference type="ARBA" id="ARBA00022525"/>
    </source>
</evidence>
<evidence type="ECO:0000256" key="2">
    <source>
        <dbReference type="ARBA" id="ARBA00004442"/>
    </source>
</evidence>
<name>A0A9W6BC57_9CHLO</name>
<accession>A0A9W6BC57</accession>
<dbReference type="EMBL" id="BRXU01000002">
    <property type="protein sequence ID" value="GLC48846.1"/>
    <property type="molecule type" value="Genomic_DNA"/>
</dbReference>
<evidence type="ECO:0000256" key="6">
    <source>
        <dbReference type="ARBA" id="ARBA00023136"/>
    </source>
</evidence>
<dbReference type="GO" id="GO:0043130">
    <property type="term" value="F:ubiquitin binding"/>
    <property type="evidence" value="ECO:0007669"/>
    <property type="project" value="TreeGrafter"/>
</dbReference>
<dbReference type="InterPro" id="IPR003368">
    <property type="entry name" value="POMP_repeat"/>
</dbReference>